<reference evidence="1" key="1">
    <citation type="journal article" date="2021" name="Proc. Natl. Acad. Sci. U.S.A.">
        <title>A Catalog of Tens of Thousands of Viruses from Human Metagenomes Reveals Hidden Associations with Chronic Diseases.</title>
        <authorList>
            <person name="Tisza M.J."/>
            <person name="Buck C.B."/>
        </authorList>
    </citation>
    <scope>NUCLEOTIDE SEQUENCE</scope>
    <source>
        <strain evidence="1">CtWhx86</strain>
    </source>
</reference>
<sequence>MDLDANGRIDINDARFGSRVSVKLDDIEKDYPKFLNNVWDKLIEGGAKFDTGGYTGTWGKSGRMAMLHEKELVLNSQDTSNLLSSVDILRGISKTLDLQAVSARMASSGLLSSVGINARTPQAVQQDVHISATFPNVSDSREIEEALNNLVNEAVQYTTQ</sequence>
<name>A0A8S5QPX6_9CAUD</name>
<evidence type="ECO:0000313" key="1">
    <source>
        <dbReference type="EMBL" id="DAE20813.1"/>
    </source>
</evidence>
<proteinExistence type="predicted"/>
<protein>
    <submittedName>
        <fullName evidence="1">Minor tail protein</fullName>
    </submittedName>
</protein>
<accession>A0A8S5QPX6</accession>
<dbReference type="EMBL" id="BK015702">
    <property type="protein sequence ID" value="DAE20813.1"/>
    <property type="molecule type" value="Genomic_DNA"/>
</dbReference>
<organism evidence="1">
    <name type="scientific">Siphoviridae sp. ctWhx86</name>
    <dbReference type="NCBI Taxonomy" id="2826362"/>
    <lineage>
        <taxon>Viruses</taxon>
        <taxon>Duplodnaviria</taxon>
        <taxon>Heunggongvirae</taxon>
        <taxon>Uroviricota</taxon>
        <taxon>Caudoviricetes</taxon>
    </lineage>
</organism>